<dbReference type="EMBL" id="JACOFV010000014">
    <property type="protein sequence ID" value="MBC3863329.1"/>
    <property type="molecule type" value="Genomic_DNA"/>
</dbReference>
<evidence type="ECO:0000256" key="1">
    <source>
        <dbReference type="SAM" id="SignalP"/>
    </source>
</evidence>
<name>A0A923HLY8_9BURK</name>
<dbReference type="AlphaFoldDB" id="A0A923HLY8"/>
<sequence length="149" mass="16727">MKTLKISLLLLLSLSMVSSSFAGPYGYWRGPRVGFGVYINPFPIVVGTPYYAPTYYGPSYYGHSYYGHSYYYGSPYYSYPREVVIQSPTVIYSPPSYSTAPATTSTYNMYEAQPSAPALNGNEWLYCDQPDGFYPAIKDCPGGWRKISK</sequence>
<dbReference type="Proteomes" id="UP000634011">
    <property type="component" value="Unassembled WGS sequence"/>
</dbReference>
<protein>
    <submittedName>
        <fullName evidence="2">Uncharacterized protein</fullName>
    </submittedName>
</protein>
<accession>A0A923HLY8</accession>
<dbReference type="RefSeq" id="WP_186913280.1">
    <property type="nucleotide sequence ID" value="NZ_JACOFV010000014.1"/>
</dbReference>
<keyword evidence="3" id="KW-1185">Reference proteome</keyword>
<reference evidence="2" key="1">
    <citation type="submission" date="2020-08" db="EMBL/GenBank/DDBJ databases">
        <title>Novel species isolated from subtropical streams in China.</title>
        <authorList>
            <person name="Lu H."/>
        </authorList>
    </citation>
    <scope>NUCLEOTIDE SEQUENCE</scope>
    <source>
        <strain evidence="2">KACC 12607</strain>
    </source>
</reference>
<comment type="caution">
    <text evidence="2">The sequence shown here is derived from an EMBL/GenBank/DDBJ whole genome shotgun (WGS) entry which is preliminary data.</text>
</comment>
<evidence type="ECO:0000313" key="3">
    <source>
        <dbReference type="Proteomes" id="UP000634011"/>
    </source>
</evidence>
<feature type="chain" id="PRO_5036826455" evidence="1">
    <location>
        <begin position="23"/>
        <end position="149"/>
    </location>
</feature>
<proteinExistence type="predicted"/>
<feature type="signal peptide" evidence="1">
    <location>
        <begin position="1"/>
        <end position="22"/>
    </location>
</feature>
<gene>
    <name evidence="2" type="ORF">H8K32_14575</name>
</gene>
<keyword evidence="1" id="KW-0732">Signal</keyword>
<evidence type="ECO:0000313" key="2">
    <source>
        <dbReference type="EMBL" id="MBC3863329.1"/>
    </source>
</evidence>
<organism evidence="2 3">
    <name type="scientific">Undibacterium jejuense</name>
    <dbReference type="NCBI Taxonomy" id="1344949"/>
    <lineage>
        <taxon>Bacteria</taxon>
        <taxon>Pseudomonadati</taxon>
        <taxon>Pseudomonadota</taxon>
        <taxon>Betaproteobacteria</taxon>
        <taxon>Burkholderiales</taxon>
        <taxon>Oxalobacteraceae</taxon>
        <taxon>Undibacterium</taxon>
    </lineage>
</organism>